<organism evidence="9 10">
    <name type="scientific">Lacticaseibacillus suilingensis</name>
    <dbReference type="NCBI Taxonomy" id="2799577"/>
    <lineage>
        <taxon>Bacteria</taxon>
        <taxon>Bacillati</taxon>
        <taxon>Bacillota</taxon>
        <taxon>Bacilli</taxon>
        <taxon>Lactobacillales</taxon>
        <taxon>Lactobacillaceae</taxon>
        <taxon>Lacticaseibacillus</taxon>
    </lineage>
</organism>
<gene>
    <name evidence="9" type="ORF">ACFQ41_00590</name>
</gene>
<feature type="region of interest" description="Disordered" evidence="5">
    <location>
        <begin position="70"/>
        <end position="92"/>
    </location>
</feature>
<feature type="transmembrane region" description="Helical" evidence="6">
    <location>
        <begin position="852"/>
        <end position="872"/>
    </location>
</feature>
<dbReference type="EMBL" id="JBHTOA010000005">
    <property type="protein sequence ID" value="MFD1397802.1"/>
    <property type="molecule type" value="Genomic_DNA"/>
</dbReference>
<evidence type="ECO:0000256" key="5">
    <source>
        <dbReference type="SAM" id="MobiDB-lite"/>
    </source>
</evidence>
<keyword evidence="1" id="KW-0134">Cell wall</keyword>
<evidence type="ECO:0000313" key="10">
    <source>
        <dbReference type="Proteomes" id="UP001597199"/>
    </source>
</evidence>
<name>A0ABW4BB94_9LACO</name>
<dbReference type="NCBIfam" id="TIGR02167">
    <property type="entry name" value="Liste_lipo_26"/>
    <property type="match status" value="3"/>
</dbReference>
<comment type="caution">
    <text evidence="9">The sequence shown here is derived from an EMBL/GenBank/DDBJ whole genome shotgun (WGS) entry which is preliminary data.</text>
</comment>
<protein>
    <submittedName>
        <fullName evidence="9">BspA family leucine-rich repeat surface protein</fullName>
    </submittedName>
</protein>
<accession>A0ABW4BB94</accession>
<dbReference type="Gene3D" id="2.60.40.4300">
    <property type="match status" value="1"/>
</dbReference>
<dbReference type="Gene3D" id="3.80.10.10">
    <property type="entry name" value="Ribonuclease Inhibitor"/>
    <property type="match status" value="1"/>
</dbReference>
<keyword evidence="2" id="KW-0964">Secreted</keyword>
<dbReference type="InterPro" id="IPR019931">
    <property type="entry name" value="LPXTG_anchor"/>
</dbReference>
<evidence type="ECO:0000256" key="3">
    <source>
        <dbReference type="ARBA" id="ARBA00022729"/>
    </source>
</evidence>
<keyword evidence="10" id="KW-1185">Reference proteome</keyword>
<keyword evidence="4" id="KW-0572">Peptidoglycan-anchor</keyword>
<dbReference type="InterPro" id="IPR032675">
    <property type="entry name" value="LRR_dom_sf"/>
</dbReference>
<sequence>MTKEKRTRRLCASLALTVLASTTILTGMAPVVAHAEGETPGEATSSVLVTPSLDGAAAALDLPAAGEAEGIEAQPEVEKEADEDVEHNAPVMEIPNGEVAAESNAEPTSAAIPDVAADSLADSDDSAEEAVPRVIARGTWGTVEWVVSLEGELMLNGGTGSDSEGGSPWVEYADDIKQVAFLDTVYAPANSSSMFSGLTRVTEFVNLERLDTSNVTSMRNMFYGTNRLESIDVSNFNVSGVKAMGWMFGFSGVKSFDLSAWHFNPEVNLDRMFGGINLIEVNFGNAVFDNPQAPFEREARRSSVDKLVLGSQTRLINVPIKAGMQWEGTNLGHKFFDQYDGGYADTYTLTPAPKHGTWGTVDWLLEDDGTLLLEGGIGEDTGSRSPWWAFGSLITRIIVNGAIEAPEDSEGLFAGFSNLVEIEHLDRLDVAQVQNMRGMFEYNGSLKDLQVDNWDTSQVTSMAWMFSGCRSLAEIQVDNWDVSSVYTFYGTFQNTSSLSNLNLLDWNVASLEVMDSFLKGSGVEEVNLSTWYAKDLQAYDVFIDMPSLKYLDIGSIGFSHYYSGELINGVNQLETLVVGDDTYLNRFWAPDGQVWAGEMTGHQFGRQYNGGYSDTYHLQAGELGYVGIWFEDHTLEDNWFFPSVLYGELGAMADLSQLDLPTDYELVDPSEKIELLAVNDDNNIEYRSVGIKQIPKITTRRITFTGLPAGTLEDVVQEVKWHWNWYWPGADYRGIARDDEETLIYLPQNHFEAFTVPEVPGYKAEVTTVDAQHIDTSNPIFELANAEDVTVHFTKLSTGGGDANNGNSDNGSGTETGGSSTSTEAGVAVSENANTKDVVSTGDDTLPQTGSVAASGLAALGLGLLGLLGINWRKRRRS</sequence>
<evidence type="ECO:0000256" key="2">
    <source>
        <dbReference type="ARBA" id="ARBA00022525"/>
    </source>
</evidence>
<keyword evidence="6" id="KW-1133">Transmembrane helix</keyword>
<keyword evidence="6" id="KW-0812">Transmembrane</keyword>
<feature type="domain" description="Gram-positive cocci surface proteins LPxTG" evidence="8">
    <location>
        <begin position="846"/>
        <end position="878"/>
    </location>
</feature>
<evidence type="ECO:0000256" key="6">
    <source>
        <dbReference type="SAM" id="Phobius"/>
    </source>
</evidence>
<feature type="compositionally biased region" description="Low complexity" evidence="5">
    <location>
        <begin position="804"/>
        <end position="826"/>
    </location>
</feature>
<evidence type="ECO:0000313" key="9">
    <source>
        <dbReference type="EMBL" id="MFD1397802.1"/>
    </source>
</evidence>
<keyword evidence="3 7" id="KW-0732">Signal</keyword>
<proteinExistence type="predicted"/>
<dbReference type="RefSeq" id="WP_204119502.1">
    <property type="nucleotide sequence ID" value="NZ_BOLV01000016.1"/>
</dbReference>
<feature type="compositionally biased region" description="Polar residues" evidence="5">
    <location>
        <begin position="831"/>
        <end position="843"/>
    </location>
</feature>
<feature type="region of interest" description="Disordered" evidence="5">
    <location>
        <begin position="797"/>
        <end position="843"/>
    </location>
</feature>
<dbReference type="PROSITE" id="PS50847">
    <property type="entry name" value="GRAM_POS_ANCHORING"/>
    <property type="match status" value="1"/>
</dbReference>
<feature type="chain" id="PRO_5045811639" evidence="7">
    <location>
        <begin position="36"/>
        <end position="878"/>
    </location>
</feature>
<dbReference type="InterPro" id="IPR011889">
    <property type="entry name" value="Liste_lipo_26"/>
</dbReference>
<dbReference type="Pfam" id="PF03382">
    <property type="entry name" value="DUF285"/>
    <property type="match status" value="2"/>
</dbReference>
<evidence type="ECO:0000256" key="4">
    <source>
        <dbReference type="ARBA" id="ARBA00023088"/>
    </source>
</evidence>
<dbReference type="Proteomes" id="UP001597199">
    <property type="component" value="Unassembled WGS sequence"/>
</dbReference>
<dbReference type="InterPro" id="IPR005046">
    <property type="entry name" value="DUF285"/>
</dbReference>
<evidence type="ECO:0000256" key="7">
    <source>
        <dbReference type="SAM" id="SignalP"/>
    </source>
</evidence>
<dbReference type="SUPFAM" id="SSF52058">
    <property type="entry name" value="L domain-like"/>
    <property type="match status" value="1"/>
</dbReference>
<feature type="signal peptide" evidence="7">
    <location>
        <begin position="1"/>
        <end position="35"/>
    </location>
</feature>
<dbReference type="NCBIfam" id="TIGR01167">
    <property type="entry name" value="LPXTG_anchor"/>
    <property type="match status" value="1"/>
</dbReference>
<reference evidence="10" key="1">
    <citation type="journal article" date="2019" name="Int. J. Syst. Evol. Microbiol.">
        <title>The Global Catalogue of Microorganisms (GCM) 10K type strain sequencing project: providing services to taxonomists for standard genome sequencing and annotation.</title>
        <authorList>
            <consortium name="The Broad Institute Genomics Platform"/>
            <consortium name="The Broad Institute Genome Sequencing Center for Infectious Disease"/>
            <person name="Wu L."/>
            <person name="Ma J."/>
        </authorList>
    </citation>
    <scope>NUCLEOTIDE SEQUENCE [LARGE SCALE GENOMIC DNA]</scope>
    <source>
        <strain evidence="10">CCM 9110</strain>
    </source>
</reference>
<evidence type="ECO:0000256" key="1">
    <source>
        <dbReference type="ARBA" id="ARBA00022512"/>
    </source>
</evidence>
<evidence type="ECO:0000259" key="8">
    <source>
        <dbReference type="PROSITE" id="PS50847"/>
    </source>
</evidence>
<keyword evidence="6" id="KW-0472">Membrane</keyword>